<evidence type="ECO:0000313" key="2">
    <source>
        <dbReference type="Proteomes" id="UP001230649"/>
    </source>
</evidence>
<gene>
    <name evidence="1" type="ORF">QFC20_002962</name>
</gene>
<name>A0ACC2WF29_9TREE</name>
<proteinExistence type="predicted"/>
<keyword evidence="2" id="KW-1185">Reference proteome</keyword>
<sequence length="378" mass="42311">MKLLTILSFLAFVACVVAWTKEDHEIFDLVSALESSEGKSTTFYSFLGVPPQAQLKEINRQYRKRSLELHPDKNRNVKDIHARFARLGTITEILRDPTKRTRYDFFLKNGVPKWRGTGYYYSRFRPSVIHVVFFLVLISSLIHYIILRVNHRRDKQRVEYFTRSALSRAGGSGAFTSGTATPVNDTESFRDEKESVLASVVDQVNNLSNPDEPAAPLISKRQAKIQAREARRDKTKKDGSATPTVSGTATPTVPVAASRRRKVRVPMVEGAEHSQSLDLVVVDGEVFVPDEDHLTPLTSLAQSPTWRSLWPVVVYQSLVDRFPTKRVIEGTADAYDEEDAEEDDSLAADGTSSTPAIRKKSAAGGKLAAMRRRKASMK</sequence>
<evidence type="ECO:0000313" key="1">
    <source>
        <dbReference type="EMBL" id="KAJ9110365.1"/>
    </source>
</evidence>
<dbReference type="Proteomes" id="UP001230649">
    <property type="component" value="Unassembled WGS sequence"/>
</dbReference>
<protein>
    <submittedName>
        <fullName evidence="1">Uncharacterized protein</fullName>
    </submittedName>
</protein>
<accession>A0ACC2WF29</accession>
<comment type="caution">
    <text evidence="1">The sequence shown here is derived from an EMBL/GenBank/DDBJ whole genome shotgun (WGS) entry which is preliminary data.</text>
</comment>
<organism evidence="1 2">
    <name type="scientific">Naganishia adeliensis</name>
    <dbReference type="NCBI Taxonomy" id="92952"/>
    <lineage>
        <taxon>Eukaryota</taxon>
        <taxon>Fungi</taxon>
        <taxon>Dikarya</taxon>
        <taxon>Basidiomycota</taxon>
        <taxon>Agaricomycotina</taxon>
        <taxon>Tremellomycetes</taxon>
        <taxon>Filobasidiales</taxon>
        <taxon>Filobasidiaceae</taxon>
        <taxon>Naganishia</taxon>
    </lineage>
</organism>
<dbReference type="EMBL" id="JASBWS010000024">
    <property type="protein sequence ID" value="KAJ9110365.1"/>
    <property type="molecule type" value="Genomic_DNA"/>
</dbReference>
<reference evidence="1" key="1">
    <citation type="submission" date="2023-04" db="EMBL/GenBank/DDBJ databases">
        <title>Draft Genome sequencing of Naganishia species isolated from polar environments using Oxford Nanopore Technology.</title>
        <authorList>
            <person name="Leo P."/>
            <person name="Venkateswaran K."/>
        </authorList>
    </citation>
    <scope>NUCLEOTIDE SEQUENCE</scope>
    <source>
        <strain evidence="1">MNA-CCFEE 5262</strain>
    </source>
</reference>